<keyword evidence="7 10" id="KW-0067">ATP-binding</keyword>
<protein>
    <recommendedName>
        <fullName evidence="10">tRNA dimethylallyltransferase</fullName>
        <ecNumber evidence="10">2.5.1.75</ecNumber>
    </recommendedName>
    <alternativeName>
        <fullName evidence="10">Dimethylallyl diphosphate:tRNA dimethylallyltransferase</fullName>
        <shortName evidence="10">DMAPP:tRNA dimethylallyltransferase</shortName>
        <shortName evidence="10">DMATase</shortName>
    </alternativeName>
    <alternativeName>
        <fullName evidence="10">Isopentenyl-diphosphate:tRNA isopentenyltransferase</fullName>
        <shortName evidence="10">IPP transferase</shortName>
        <shortName evidence="10">IPPT</shortName>
        <shortName evidence="10">IPTase</shortName>
    </alternativeName>
</protein>
<dbReference type="NCBIfam" id="TIGR00174">
    <property type="entry name" value="miaA"/>
    <property type="match status" value="1"/>
</dbReference>
<evidence type="ECO:0000256" key="5">
    <source>
        <dbReference type="ARBA" id="ARBA00022694"/>
    </source>
</evidence>
<keyword evidence="4 10" id="KW-0808">Transferase</keyword>
<organism evidence="12 13">
    <name type="scientific">Coprococcus eutactus</name>
    <dbReference type="NCBI Taxonomy" id="33043"/>
    <lineage>
        <taxon>Bacteria</taxon>
        <taxon>Bacillati</taxon>
        <taxon>Bacillota</taxon>
        <taxon>Clostridia</taxon>
        <taxon>Lachnospirales</taxon>
        <taxon>Lachnospiraceae</taxon>
        <taxon>Coprococcus</taxon>
    </lineage>
</organism>
<dbReference type="Pfam" id="PF01715">
    <property type="entry name" value="IPPT"/>
    <property type="match status" value="1"/>
</dbReference>
<evidence type="ECO:0000256" key="3">
    <source>
        <dbReference type="ARBA" id="ARBA00005842"/>
    </source>
</evidence>
<dbReference type="InterPro" id="IPR008144">
    <property type="entry name" value="Guanylate_kin-like_dom"/>
</dbReference>
<dbReference type="PANTHER" id="PTHR11088">
    <property type="entry name" value="TRNA DIMETHYLALLYLTRANSFERASE"/>
    <property type="match status" value="1"/>
</dbReference>
<dbReference type="PROSITE" id="PS50052">
    <property type="entry name" value="GUANYLATE_KINASE_2"/>
    <property type="match status" value="1"/>
</dbReference>
<gene>
    <name evidence="10 12" type="primary">miaA</name>
    <name evidence="12" type="ORF">COEU31_01540</name>
</gene>
<comment type="subunit">
    <text evidence="10">Monomer.</text>
</comment>
<evidence type="ECO:0000256" key="1">
    <source>
        <dbReference type="ARBA" id="ARBA00001946"/>
    </source>
</evidence>
<feature type="region of interest" description="Interaction with substrate tRNA" evidence="10">
    <location>
        <begin position="38"/>
        <end position="41"/>
    </location>
</feature>
<evidence type="ECO:0000313" key="12">
    <source>
        <dbReference type="EMBL" id="GFO93108.1"/>
    </source>
</evidence>
<dbReference type="GO" id="GO:0052381">
    <property type="term" value="F:tRNA dimethylallyltransferase activity"/>
    <property type="evidence" value="ECO:0007669"/>
    <property type="project" value="UniProtKB-UniRule"/>
</dbReference>
<dbReference type="GO" id="GO:0005524">
    <property type="term" value="F:ATP binding"/>
    <property type="evidence" value="ECO:0007669"/>
    <property type="project" value="UniProtKB-UniRule"/>
</dbReference>
<dbReference type="InterPro" id="IPR039657">
    <property type="entry name" value="Dimethylallyltransferase"/>
</dbReference>
<name>A0AAI9NX39_9FIRM</name>
<comment type="caution">
    <text evidence="10">Lacks conserved residue(s) required for the propagation of feature annotation.</text>
</comment>
<proteinExistence type="inferred from homology"/>
<dbReference type="PANTHER" id="PTHR11088:SF60">
    <property type="entry name" value="TRNA DIMETHYLALLYLTRANSFERASE"/>
    <property type="match status" value="1"/>
</dbReference>
<comment type="catalytic activity">
    <reaction evidence="9 10">
        <text>adenosine(37) in tRNA + dimethylallyl diphosphate = N(6)-dimethylallyladenosine(37) in tRNA + diphosphate</text>
        <dbReference type="Rhea" id="RHEA:26482"/>
        <dbReference type="Rhea" id="RHEA-COMP:10162"/>
        <dbReference type="Rhea" id="RHEA-COMP:10375"/>
        <dbReference type="ChEBI" id="CHEBI:33019"/>
        <dbReference type="ChEBI" id="CHEBI:57623"/>
        <dbReference type="ChEBI" id="CHEBI:74411"/>
        <dbReference type="ChEBI" id="CHEBI:74415"/>
        <dbReference type="EC" id="2.5.1.75"/>
    </reaction>
</comment>
<dbReference type="AlphaFoldDB" id="A0AAI9NX39"/>
<reference evidence="12" key="1">
    <citation type="submission" date="2020-06" db="EMBL/GenBank/DDBJ databases">
        <title>Characterization of fructooligosaccharide metabolism and fructooligosaccharide-degrading enzymes in human commensal butyrate producers.</title>
        <authorList>
            <person name="Tanno H."/>
            <person name="Fujii T."/>
            <person name="Hirano K."/>
            <person name="Maeno S."/>
            <person name="Tonozuka T."/>
            <person name="Sakamoto M."/>
            <person name="Ohkuma M."/>
            <person name="Tochio T."/>
            <person name="Endo A."/>
        </authorList>
    </citation>
    <scope>NUCLEOTIDE SEQUENCE</scope>
    <source>
        <strain evidence="12">JCM 31265</strain>
    </source>
</reference>
<feature type="binding site" evidence="10">
    <location>
        <begin position="15"/>
        <end position="20"/>
    </location>
    <ligand>
        <name>substrate</name>
    </ligand>
</feature>
<evidence type="ECO:0000256" key="10">
    <source>
        <dbReference type="HAMAP-Rule" id="MF_00185"/>
    </source>
</evidence>
<evidence type="ECO:0000313" key="13">
    <source>
        <dbReference type="Proteomes" id="UP000660047"/>
    </source>
</evidence>
<feature type="site" description="Interaction with substrate tRNA" evidence="10">
    <location>
        <position position="104"/>
    </location>
</feature>
<dbReference type="GO" id="GO:0006400">
    <property type="term" value="P:tRNA modification"/>
    <property type="evidence" value="ECO:0007669"/>
    <property type="project" value="TreeGrafter"/>
</dbReference>
<dbReference type="Gene3D" id="1.10.20.140">
    <property type="match status" value="1"/>
</dbReference>
<keyword evidence="5 10" id="KW-0819">tRNA processing</keyword>
<dbReference type="Gene3D" id="3.40.50.300">
    <property type="entry name" value="P-loop containing nucleotide triphosphate hydrolases"/>
    <property type="match status" value="1"/>
</dbReference>
<dbReference type="SUPFAM" id="SSF52540">
    <property type="entry name" value="P-loop containing nucleoside triphosphate hydrolases"/>
    <property type="match status" value="1"/>
</dbReference>
<dbReference type="FunFam" id="1.10.20.140:FF:000001">
    <property type="entry name" value="tRNA dimethylallyltransferase"/>
    <property type="match status" value="1"/>
</dbReference>
<keyword evidence="6 10" id="KW-0547">Nucleotide-binding</keyword>
<comment type="cofactor">
    <cofactor evidence="1 10">
        <name>Mg(2+)</name>
        <dbReference type="ChEBI" id="CHEBI:18420"/>
    </cofactor>
</comment>
<dbReference type="InterPro" id="IPR027417">
    <property type="entry name" value="P-loop_NTPase"/>
</dbReference>
<dbReference type="InterPro" id="IPR018022">
    <property type="entry name" value="IPT"/>
</dbReference>
<dbReference type="Proteomes" id="UP000660047">
    <property type="component" value="Unassembled WGS sequence"/>
</dbReference>
<feature type="binding site" evidence="10">
    <location>
        <begin position="13"/>
        <end position="20"/>
    </location>
    <ligand>
        <name>ATP</name>
        <dbReference type="ChEBI" id="CHEBI:30616"/>
    </ligand>
</feature>
<dbReference type="HAMAP" id="MF_00185">
    <property type="entry name" value="IPP_trans"/>
    <property type="match status" value="1"/>
</dbReference>
<evidence type="ECO:0000256" key="9">
    <source>
        <dbReference type="ARBA" id="ARBA00049563"/>
    </source>
</evidence>
<evidence type="ECO:0000256" key="2">
    <source>
        <dbReference type="ARBA" id="ARBA00003213"/>
    </source>
</evidence>
<comment type="similarity">
    <text evidence="3 10">Belongs to the IPP transferase family.</text>
</comment>
<dbReference type="EMBL" id="BLYL01000001">
    <property type="protein sequence ID" value="GFO93108.1"/>
    <property type="molecule type" value="Genomic_DNA"/>
</dbReference>
<evidence type="ECO:0000256" key="7">
    <source>
        <dbReference type="ARBA" id="ARBA00022840"/>
    </source>
</evidence>
<keyword evidence="8 10" id="KW-0460">Magnesium</keyword>
<sequence>MDKNMKPLIILTGPTAVGKTSLSIGLAKAVDGEIISADSMQVYRKMNIGTAKIEPEEMQGVRHHLIDILDPAEEFNVVLFKKYALRAMEDIYSRGKIPIIVGGTGFYIQALLYDIDFEENDNDMSYREKLQNLADTHGNTFLHDMLAEVDPESAEKIHENNVKRVIRALEFYKKTGMKISEHNETESQKESPYNFEYFVLNDDRQKLYDRIDRRIDIMLEAGLLDEVKLLVSEGYSRELVSMQGLGYKEIIDYIQGRCTLDEAVYTLKRDTRHFAKRQITWFKREKHVTWVDKSEYDSESEILSFMLDRLREKEIIQR</sequence>
<evidence type="ECO:0000256" key="4">
    <source>
        <dbReference type="ARBA" id="ARBA00022679"/>
    </source>
</evidence>
<feature type="domain" description="Guanylate kinase-like" evidence="11">
    <location>
        <begin position="6"/>
        <end position="216"/>
    </location>
</feature>
<evidence type="ECO:0000259" key="11">
    <source>
        <dbReference type="PROSITE" id="PS50052"/>
    </source>
</evidence>
<evidence type="ECO:0000256" key="8">
    <source>
        <dbReference type="ARBA" id="ARBA00022842"/>
    </source>
</evidence>
<comment type="caution">
    <text evidence="12">The sequence shown here is derived from an EMBL/GenBank/DDBJ whole genome shotgun (WGS) entry which is preliminary data.</text>
</comment>
<feature type="site" description="Interaction with substrate tRNA" evidence="10">
    <location>
        <position position="127"/>
    </location>
</feature>
<dbReference type="RefSeq" id="WP_172678731.1">
    <property type="nucleotide sequence ID" value="NZ_BLYL01000001.1"/>
</dbReference>
<dbReference type="EC" id="2.5.1.75" evidence="10"/>
<comment type="function">
    <text evidence="2 10">Catalyzes the transfer of a dimethylallyl group onto the adenine at position 37 in tRNAs that read codons beginning with uridine, leading to the formation of N6-(dimethylallyl)adenosine (i(6)A).</text>
</comment>
<accession>A0AAI9NX39</accession>
<evidence type="ECO:0000256" key="6">
    <source>
        <dbReference type="ARBA" id="ARBA00022741"/>
    </source>
</evidence>